<dbReference type="GO" id="GO:0008757">
    <property type="term" value="F:S-adenosylmethionine-dependent methyltransferase activity"/>
    <property type="evidence" value="ECO:0007669"/>
    <property type="project" value="UniProtKB-ARBA"/>
</dbReference>
<dbReference type="PANTHER" id="PTHR14614">
    <property type="entry name" value="HEPATOCELLULAR CARCINOMA-ASSOCIATED ANTIGEN"/>
    <property type="match status" value="1"/>
</dbReference>
<dbReference type="OrthoDB" id="194386at2759"/>
<comment type="caution">
    <text evidence="1">The sequence shown here is derived from an EMBL/GenBank/DDBJ whole genome shotgun (WGS) entry which is preliminary data.</text>
</comment>
<keyword evidence="2" id="KW-1185">Reference proteome</keyword>
<dbReference type="InterPro" id="IPR019410">
    <property type="entry name" value="Methyltransf_16"/>
</dbReference>
<dbReference type="PANTHER" id="PTHR14614:SF130">
    <property type="entry name" value="PROTEIN-LYSINE N-METHYLTRANSFERASE EEF2KMT"/>
    <property type="match status" value="1"/>
</dbReference>
<proteinExistence type="predicted"/>
<dbReference type="AlphaFoldDB" id="A0A9P6ELQ9"/>
<evidence type="ECO:0000313" key="1">
    <source>
        <dbReference type="EMBL" id="KAF9532088.1"/>
    </source>
</evidence>
<dbReference type="SUPFAM" id="SSF53335">
    <property type="entry name" value="S-adenosyl-L-methionine-dependent methyltransferases"/>
    <property type="match status" value="1"/>
</dbReference>
<reference evidence="1" key="1">
    <citation type="submission" date="2020-11" db="EMBL/GenBank/DDBJ databases">
        <authorList>
            <consortium name="DOE Joint Genome Institute"/>
            <person name="Ahrendt S."/>
            <person name="Riley R."/>
            <person name="Andreopoulos W."/>
            <person name="Labutti K."/>
            <person name="Pangilinan J."/>
            <person name="Ruiz-Duenas F.J."/>
            <person name="Barrasa J.M."/>
            <person name="Sanchez-Garcia M."/>
            <person name="Camarero S."/>
            <person name="Miyauchi S."/>
            <person name="Serrano A."/>
            <person name="Linde D."/>
            <person name="Babiker R."/>
            <person name="Drula E."/>
            <person name="Ayuso-Fernandez I."/>
            <person name="Pacheco R."/>
            <person name="Padilla G."/>
            <person name="Ferreira P."/>
            <person name="Barriuso J."/>
            <person name="Kellner H."/>
            <person name="Castanera R."/>
            <person name="Alfaro M."/>
            <person name="Ramirez L."/>
            <person name="Pisabarro A.G."/>
            <person name="Kuo A."/>
            <person name="Tritt A."/>
            <person name="Lipzen A."/>
            <person name="He G."/>
            <person name="Yan M."/>
            <person name="Ng V."/>
            <person name="Cullen D."/>
            <person name="Martin F."/>
            <person name="Rosso M.-N."/>
            <person name="Henrissat B."/>
            <person name="Hibbett D."/>
            <person name="Martinez A.T."/>
            <person name="Grigoriev I.V."/>
        </authorList>
    </citation>
    <scope>NUCLEOTIDE SEQUENCE</scope>
    <source>
        <strain evidence="1">CBS 506.95</strain>
    </source>
</reference>
<dbReference type="Pfam" id="PF10294">
    <property type="entry name" value="Methyltransf_16"/>
    <property type="match status" value="1"/>
</dbReference>
<sequence>MDRQLFALLQGFFCLTPIPDLLLPQGLDFNTLLDFFITHILVNSHSKKYPPSTQYQKRFWKWAIEHLECMLLELDNNSNSEVDSQIYDHYMMLSIEPASRREILQLEAPTPSYVTYFWRRKGLASPVESVDLSDYDTITLLESRTTVENGKTGLRTWLASFALAQYLCSNPEIVAQEAVLELGSGIGFLGIVIANLQQDLMGGRGSLYLTDSDPQIVGRCQRNLSLPCNRSSAHSNINCLELDWKDSVCYSGESPLVALLHQKIKPNIILGADVVFDPSLILYLVETLRTGLQGEATTALIALTLRNLETLSTFRSALNGELSFRCPNPFSAY</sequence>
<protein>
    <submittedName>
        <fullName evidence="1">Uncharacterized protein</fullName>
    </submittedName>
</protein>
<dbReference type="Proteomes" id="UP000807306">
    <property type="component" value="Unassembled WGS sequence"/>
</dbReference>
<dbReference type="InterPro" id="IPR029063">
    <property type="entry name" value="SAM-dependent_MTases_sf"/>
</dbReference>
<name>A0A9P6ELQ9_9AGAR</name>
<dbReference type="Gene3D" id="3.40.50.150">
    <property type="entry name" value="Vaccinia Virus protein VP39"/>
    <property type="match status" value="1"/>
</dbReference>
<accession>A0A9P6ELQ9</accession>
<gene>
    <name evidence="1" type="ORF">CPB83DRAFT_760781</name>
</gene>
<organism evidence="1 2">
    <name type="scientific">Crepidotus variabilis</name>
    <dbReference type="NCBI Taxonomy" id="179855"/>
    <lineage>
        <taxon>Eukaryota</taxon>
        <taxon>Fungi</taxon>
        <taxon>Dikarya</taxon>
        <taxon>Basidiomycota</taxon>
        <taxon>Agaricomycotina</taxon>
        <taxon>Agaricomycetes</taxon>
        <taxon>Agaricomycetidae</taxon>
        <taxon>Agaricales</taxon>
        <taxon>Agaricineae</taxon>
        <taxon>Crepidotaceae</taxon>
        <taxon>Crepidotus</taxon>
    </lineage>
</organism>
<dbReference type="EMBL" id="MU157833">
    <property type="protein sequence ID" value="KAF9532088.1"/>
    <property type="molecule type" value="Genomic_DNA"/>
</dbReference>
<evidence type="ECO:0000313" key="2">
    <source>
        <dbReference type="Proteomes" id="UP000807306"/>
    </source>
</evidence>